<keyword evidence="4" id="KW-1185">Reference proteome</keyword>
<reference evidence="3 4" key="2">
    <citation type="journal article" date="2016" name="Infect. Immun.">
        <title>Helicobacter saguini, a Novel Helicobacter Isolated from Cotton-Top Tamarins with Ulcerative Colitis, Has Proinflammatory Properties and Induces Typhlocolitis and Dysplasia in Gnotobiotic IL-10-/- Mice.</title>
        <authorList>
            <person name="Shen Z."/>
            <person name="Mannion A."/>
            <person name="Whary M.T."/>
            <person name="Muthupalani S."/>
            <person name="Sheh A."/>
            <person name="Feng Y."/>
            <person name="Gong G."/>
            <person name="Vandamme P."/>
            <person name="Holcombe H.R."/>
            <person name="Paster B.J."/>
            <person name="Fox J.G."/>
        </authorList>
    </citation>
    <scope>NUCLEOTIDE SEQUENCE [LARGE SCALE GENOMIC DNA]</scope>
    <source>
        <strain evidence="3 4">MIT 97-6194</strain>
    </source>
</reference>
<dbReference type="Proteomes" id="UP000477070">
    <property type="component" value="Unassembled WGS sequence"/>
</dbReference>
<organism evidence="3 4">
    <name type="scientific">Helicobacter saguini</name>
    <dbReference type="NCBI Taxonomy" id="1548018"/>
    <lineage>
        <taxon>Bacteria</taxon>
        <taxon>Pseudomonadati</taxon>
        <taxon>Campylobacterota</taxon>
        <taxon>Epsilonproteobacteria</taxon>
        <taxon>Campylobacterales</taxon>
        <taxon>Helicobacteraceae</taxon>
        <taxon>Helicobacter</taxon>
    </lineage>
</organism>
<name>A0A347VS73_9HELI</name>
<sequence length="479" mass="55720">MKISLKNIGMLDSAEFEVGELSLICGENNTGKTYATYSLYGFLDFMRNIQKNTLETTAKDFDKMMRNMDKYKKLKDSKIDIQIDDVVKLSFEEIKEKFEASMRKKEKIYVDFYLNEMLAGKRSDFLDSTFSINFITLDKLKQSIKTTLNNIPPTFNSIFKFDINEEFLTITIVDLYKDKKESLDIYIHQIFEYILINLLPEHFILSVERTGAAIFREELDFISLAQLKTIKELTTQARIKLLNMEEEVKEKQELYPKPVRDNIDFIRNIKQIAKKESMFKKEKEKYKEIFNLLAKILGGKYKATDAGILFQPKKSKKAYNIEISSSSVRSLLMLNYYILHIAQPNQILMIDEPELNLHPKNQILVARLLVLLVNAGVKVFITTHSDYIVREFSNCIMLNNLSDKQIANLEGYTKELKLESNKVRAYIAENKKGKNVLDSIKIDSKQGIFMKTFDEPIDTQNENQGLIFEEVLKSENLNE</sequence>
<dbReference type="InterPro" id="IPR027417">
    <property type="entry name" value="P-loop_NTPase"/>
</dbReference>
<feature type="domain" description="Endonuclease GajA/Old nuclease/RecF-like AAA" evidence="1">
    <location>
        <begin position="2"/>
        <end position="389"/>
    </location>
</feature>
<dbReference type="EMBL" id="QBIU01000001">
    <property type="protein sequence ID" value="MWV69052.1"/>
    <property type="molecule type" value="Genomic_DNA"/>
</dbReference>
<dbReference type="AlphaFoldDB" id="A0A347VS73"/>
<dbReference type="Proteomes" id="UP000029714">
    <property type="component" value="Unassembled WGS sequence"/>
</dbReference>
<dbReference type="Pfam" id="PF13175">
    <property type="entry name" value="AAA_15"/>
    <property type="match status" value="1"/>
</dbReference>
<dbReference type="SUPFAM" id="SSF52540">
    <property type="entry name" value="P-loop containing nucleoside triphosphate hydrolases"/>
    <property type="match status" value="1"/>
</dbReference>
<dbReference type="PANTHER" id="PTHR43581">
    <property type="entry name" value="ATP/GTP PHOSPHATASE"/>
    <property type="match status" value="1"/>
</dbReference>
<dbReference type="STRING" id="1548018.LS64_13120"/>
<dbReference type="OrthoDB" id="3237462at2"/>
<evidence type="ECO:0000313" key="5">
    <source>
        <dbReference type="Proteomes" id="UP000477070"/>
    </source>
</evidence>
<reference evidence="2 5" key="4">
    <citation type="submission" date="2019-12" db="EMBL/GenBank/DDBJ databases">
        <title>Multi-Generational Helicobacter saguini Isolates.</title>
        <authorList>
            <person name="Mannion A."/>
            <person name="Shen Z."/>
            <person name="Fox J.G."/>
        </authorList>
    </citation>
    <scope>NUCLEOTIDE SEQUENCE [LARGE SCALE GENOMIC DNA]</scope>
    <source>
        <strain evidence="2">16-048</strain>
        <strain evidence="5">16-048 (F4)</strain>
    </source>
</reference>
<gene>
    <name evidence="2" type="ORF">DCO61_03205</name>
    <name evidence="3" type="ORF">LS64_007660</name>
</gene>
<evidence type="ECO:0000259" key="1">
    <source>
        <dbReference type="Pfam" id="PF13175"/>
    </source>
</evidence>
<evidence type="ECO:0000313" key="4">
    <source>
        <dbReference type="Proteomes" id="UP000029714"/>
    </source>
</evidence>
<dbReference type="Gene3D" id="3.40.50.300">
    <property type="entry name" value="P-loop containing nucleotide triphosphate hydrolases"/>
    <property type="match status" value="1"/>
</dbReference>
<comment type="caution">
    <text evidence="3">The sequence shown here is derived from an EMBL/GenBank/DDBJ whole genome shotgun (WGS) entry which is preliminary data.</text>
</comment>
<dbReference type="EMBL" id="JRMP02000011">
    <property type="protein sequence ID" value="TLD94024.1"/>
    <property type="molecule type" value="Genomic_DNA"/>
</dbReference>
<dbReference type="RefSeq" id="WP_034573679.1">
    <property type="nucleotide sequence ID" value="NZ_JRMP02000011.1"/>
</dbReference>
<evidence type="ECO:0000313" key="2">
    <source>
        <dbReference type="EMBL" id="MWV69052.1"/>
    </source>
</evidence>
<protein>
    <submittedName>
        <fullName evidence="2">AAA family ATPase</fullName>
    </submittedName>
</protein>
<reference evidence="3" key="3">
    <citation type="submission" date="2018-04" db="EMBL/GenBank/DDBJ databases">
        <authorList>
            <person name="Sheh A."/>
            <person name="Shen Z."/>
            <person name="Mannion A.J."/>
            <person name="Fox J.G."/>
        </authorList>
    </citation>
    <scope>NUCLEOTIDE SEQUENCE</scope>
    <source>
        <strain evidence="3">MIT 97-6194</strain>
    </source>
</reference>
<dbReference type="PANTHER" id="PTHR43581:SF2">
    <property type="entry name" value="EXCINUCLEASE ATPASE SUBUNIT"/>
    <property type="match status" value="1"/>
</dbReference>
<proteinExistence type="predicted"/>
<reference evidence="3 4" key="1">
    <citation type="journal article" date="2014" name="Genome Announc.">
        <title>Draft genome sequences of eight enterohepatic helicobacter species isolated from both laboratory and wild rodents.</title>
        <authorList>
            <person name="Sheh A."/>
            <person name="Shen Z."/>
            <person name="Fox J.G."/>
        </authorList>
    </citation>
    <scope>NUCLEOTIDE SEQUENCE [LARGE SCALE GENOMIC DNA]</scope>
    <source>
        <strain evidence="3 4">MIT 97-6194</strain>
    </source>
</reference>
<accession>A0A347VS73</accession>
<dbReference type="InterPro" id="IPR041685">
    <property type="entry name" value="AAA_GajA/Old/RecF-like"/>
</dbReference>
<evidence type="ECO:0000313" key="3">
    <source>
        <dbReference type="EMBL" id="TLD94024.1"/>
    </source>
</evidence>
<dbReference type="InterPro" id="IPR051396">
    <property type="entry name" value="Bact_Antivir_Def_Nuclease"/>
</dbReference>